<evidence type="ECO:0000313" key="1">
    <source>
        <dbReference type="EMBL" id="XDU64843.1"/>
    </source>
</evidence>
<dbReference type="KEGG" id="lmes:AB8B23_01365"/>
<dbReference type="RefSeq" id="WP_369713096.1">
    <property type="nucleotide sequence ID" value="NZ_CP165646.1"/>
</dbReference>
<dbReference type="EMBL" id="CP165646">
    <property type="protein sequence ID" value="XDU64843.1"/>
    <property type="molecule type" value="Genomic_DNA"/>
</dbReference>
<organism evidence="1">
    <name type="scientific">Leptotrichia mesophila</name>
    <dbReference type="NCBI Taxonomy" id="3239303"/>
    <lineage>
        <taxon>Bacteria</taxon>
        <taxon>Fusobacteriati</taxon>
        <taxon>Fusobacteriota</taxon>
        <taxon>Fusobacteriia</taxon>
        <taxon>Fusobacteriales</taxon>
        <taxon>Leptotrichiaceae</taxon>
        <taxon>Leptotrichia</taxon>
    </lineage>
</organism>
<accession>A0AB39VCS4</accession>
<gene>
    <name evidence="1" type="ORF">AB8B23_01365</name>
</gene>
<protein>
    <submittedName>
        <fullName evidence="1">Uncharacterized protein</fullName>
    </submittedName>
</protein>
<sequence>MIHGDMLTRYKKYSKEFEITSSNVTKELQKVVNSFLKKPSNVIKWADIIKVYYVTDTDNCFKIEKENLINKRKCLNKLFKLKKIGKSKDSRQQPFEVIFFGNNLEHVLYGIENKLSDKEKTKLSTEFAIDVSNGKKDFKSSFSQSEIKTWNIYEESYKEIQNYKGRATNITALIEEIENEFKLL</sequence>
<name>A0AB39VCS4_9FUSO</name>
<dbReference type="AlphaFoldDB" id="A0AB39VCS4"/>
<proteinExistence type="predicted"/>
<reference evidence="1" key="1">
    <citation type="submission" date="2024-07" db="EMBL/GenBank/DDBJ databases">
        <authorList>
            <person name="Li X.-J."/>
            <person name="Wang X."/>
        </authorList>
    </citation>
    <scope>NUCLEOTIDE SEQUENCE</scope>
    <source>
        <strain evidence="1">HSP-342</strain>
    </source>
</reference>